<dbReference type="Proteomes" id="UP000007110">
    <property type="component" value="Unassembled WGS sequence"/>
</dbReference>
<feature type="transmembrane region" description="Helical" evidence="1">
    <location>
        <begin position="41"/>
        <end position="59"/>
    </location>
</feature>
<dbReference type="Pfam" id="PF07690">
    <property type="entry name" value="MFS_1"/>
    <property type="match status" value="1"/>
</dbReference>
<dbReference type="FunFam" id="1.20.1250.20:FF:000517">
    <property type="entry name" value="Uncharacterized protein"/>
    <property type="match status" value="1"/>
</dbReference>
<dbReference type="InterPro" id="IPR036259">
    <property type="entry name" value="MFS_trans_sf"/>
</dbReference>
<feature type="transmembrane region" description="Helical" evidence="1">
    <location>
        <begin position="394"/>
        <end position="415"/>
    </location>
</feature>
<dbReference type="GO" id="GO:0005886">
    <property type="term" value="C:plasma membrane"/>
    <property type="evidence" value="ECO:0000318"/>
    <property type="project" value="GO_Central"/>
</dbReference>
<dbReference type="PANTHER" id="PTHR11360">
    <property type="entry name" value="MONOCARBOXYLATE TRANSPORTER"/>
    <property type="match status" value="1"/>
</dbReference>
<evidence type="ECO:0000313" key="2">
    <source>
        <dbReference type="EnsemblMetazoa" id="XP_003726230"/>
    </source>
</evidence>
<protein>
    <submittedName>
        <fullName evidence="2">Uncharacterized protein</fullName>
    </submittedName>
</protein>
<dbReference type="OMA" id="PAMCATA"/>
<reference evidence="3" key="1">
    <citation type="submission" date="2015-02" db="EMBL/GenBank/DDBJ databases">
        <title>Genome sequencing for Strongylocentrotus purpuratus.</title>
        <authorList>
            <person name="Murali S."/>
            <person name="Liu Y."/>
            <person name="Vee V."/>
            <person name="English A."/>
            <person name="Wang M."/>
            <person name="Skinner E."/>
            <person name="Han Y."/>
            <person name="Muzny D.M."/>
            <person name="Worley K.C."/>
            <person name="Gibbs R.A."/>
        </authorList>
    </citation>
    <scope>NUCLEOTIDE SEQUENCE</scope>
</reference>
<keyword evidence="1" id="KW-0472">Membrane</keyword>
<dbReference type="InParanoid" id="A0A7M7GH33"/>
<keyword evidence="1" id="KW-1133">Transmembrane helix</keyword>
<feature type="transmembrane region" description="Helical" evidence="1">
    <location>
        <begin position="268"/>
        <end position="286"/>
    </location>
</feature>
<reference evidence="2" key="2">
    <citation type="submission" date="2021-01" db="UniProtKB">
        <authorList>
            <consortium name="EnsemblMetazoa"/>
        </authorList>
    </citation>
    <scope>IDENTIFICATION</scope>
</reference>
<dbReference type="PANTHER" id="PTHR11360:SF303">
    <property type="entry name" value="MAJOR FACILITATOR SUPERFAMILY (MFS) PROFILE DOMAIN-CONTAINING PROTEIN"/>
    <property type="match status" value="1"/>
</dbReference>
<evidence type="ECO:0000256" key="1">
    <source>
        <dbReference type="SAM" id="Phobius"/>
    </source>
</evidence>
<dbReference type="SUPFAM" id="SSF103473">
    <property type="entry name" value="MFS general substrate transporter"/>
    <property type="match status" value="1"/>
</dbReference>
<sequence length="428" mass="46003">MMYVFSTNASSLGLVCSMPTSMMSLSSLPMAYILKSGHISPRVMAVIGAIISSLGIIIAGHLTSVIALGFCLTITGIGLSMGYLPSKVLLNDYFMDDFILMNSIGNLGSTVGALVVPVIIERSLQAYGFSGAMLILGGISLHAIVGSVTLRAKECPRKSTGIGKARKDSQETEEIPLINPNSDYQSVDMTVGEPDISVDHEATSTDISQYQDQIGEESPRQRLWHWIRHCIFVEEPLMSLSLPCLFLTSSILQSWFLFLVPRAEWRRIPSSTAVLLSSFGGGGGIIGRILCIVLLYFGVDFIVVFLIVGVISSTTFLIDPLLTSFPAMCATAFVQGMCLFSSSLGYGAFIKVAVSNENFTVASGISGLVVGLGGNIGSLLSGMIKDKTGSYTKVFLFLGFANCLTVILTIVFLAARRRRDHLSLQENL</sequence>
<dbReference type="KEGG" id="spu:100892178"/>
<accession>A0A7M7GH33</accession>
<dbReference type="GeneID" id="100892178"/>
<dbReference type="AlphaFoldDB" id="A0A7M7GH33"/>
<dbReference type="GO" id="GO:0008028">
    <property type="term" value="F:monocarboxylic acid transmembrane transporter activity"/>
    <property type="evidence" value="ECO:0000318"/>
    <property type="project" value="GO_Central"/>
</dbReference>
<dbReference type="Gene3D" id="1.20.1250.20">
    <property type="entry name" value="MFS general substrate transporter like domains"/>
    <property type="match status" value="1"/>
</dbReference>
<feature type="transmembrane region" description="Helical" evidence="1">
    <location>
        <begin position="126"/>
        <end position="150"/>
    </location>
</feature>
<feature type="transmembrane region" description="Helical" evidence="1">
    <location>
        <begin position="65"/>
        <end position="86"/>
    </location>
</feature>
<feature type="transmembrane region" description="Helical" evidence="1">
    <location>
        <begin position="293"/>
        <end position="318"/>
    </location>
</feature>
<organism evidence="2 3">
    <name type="scientific">Strongylocentrotus purpuratus</name>
    <name type="common">Purple sea urchin</name>
    <dbReference type="NCBI Taxonomy" id="7668"/>
    <lineage>
        <taxon>Eukaryota</taxon>
        <taxon>Metazoa</taxon>
        <taxon>Echinodermata</taxon>
        <taxon>Eleutherozoa</taxon>
        <taxon>Echinozoa</taxon>
        <taxon>Echinoidea</taxon>
        <taxon>Euechinoidea</taxon>
        <taxon>Echinacea</taxon>
        <taxon>Camarodonta</taxon>
        <taxon>Echinidea</taxon>
        <taxon>Strongylocentrotidae</taxon>
        <taxon>Strongylocentrotus</taxon>
    </lineage>
</organism>
<feature type="transmembrane region" description="Helical" evidence="1">
    <location>
        <begin position="98"/>
        <end position="120"/>
    </location>
</feature>
<dbReference type="InterPro" id="IPR050327">
    <property type="entry name" value="Proton-linked_MCT"/>
</dbReference>
<proteinExistence type="predicted"/>
<feature type="transmembrane region" description="Helical" evidence="1">
    <location>
        <begin position="324"/>
        <end position="349"/>
    </location>
</feature>
<evidence type="ECO:0000313" key="3">
    <source>
        <dbReference type="Proteomes" id="UP000007110"/>
    </source>
</evidence>
<feature type="transmembrane region" description="Helical" evidence="1">
    <location>
        <begin position="361"/>
        <end position="382"/>
    </location>
</feature>
<feature type="transmembrane region" description="Helical" evidence="1">
    <location>
        <begin position="237"/>
        <end position="256"/>
    </location>
</feature>
<dbReference type="EnsemblMetazoa" id="XM_003726182">
    <property type="protein sequence ID" value="XP_003726230"/>
    <property type="gene ID" value="LOC100892178"/>
</dbReference>
<keyword evidence="3" id="KW-1185">Reference proteome</keyword>
<keyword evidence="1" id="KW-0812">Transmembrane</keyword>
<dbReference type="InterPro" id="IPR011701">
    <property type="entry name" value="MFS"/>
</dbReference>
<name>A0A7M7GH33_STRPU</name>
<dbReference type="RefSeq" id="XP_003726230.3">
    <property type="nucleotide sequence ID" value="XM_003726182.3"/>
</dbReference>
<dbReference type="OrthoDB" id="410267at2759"/>